<dbReference type="AlphaFoldDB" id="A0A6V8MIA0"/>
<sequence>MAEQVAALGRRAEETHDRLERGIMQQVLRLDDFFGKANNLKEQHTAYQLRWRNSLRWQQGSGLDVGSTLRANLELSRINDRLQLAISGAGKPDQTTPTLPEDPGNPGFDRTLRNTRIVNTELRYQLMRTAQANLFLGTGFDLAIPPEFFARARYQRLDRVGQYYLLHFGETIFVKNPDGFGETTELSAERSLDPKTLARVALSGTVSQEIKALEWGTELSLLRELSPKSAVTVTGGVYGNTSIDDWVTNYRVLATYRRNFLRSWLFYELEPQVAWPRREDGRFSTTFSVTVRLEIVFQGNERKLVPPP</sequence>
<organism evidence="2 3">
    <name type="scientific">Geomonas silvestris</name>
    <dbReference type="NCBI Taxonomy" id="2740184"/>
    <lineage>
        <taxon>Bacteria</taxon>
        <taxon>Pseudomonadati</taxon>
        <taxon>Thermodesulfobacteriota</taxon>
        <taxon>Desulfuromonadia</taxon>
        <taxon>Geobacterales</taxon>
        <taxon>Geobacteraceae</taxon>
        <taxon>Geomonas</taxon>
    </lineage>
</organism>
<accession>A0A6V8MIA0</accession>
<reference evidence="3" key="1">
    <citation type="submission" date="2020-06" db="EMBL/GenBank/DDBJ databases">
        <title>Draft genomic sequence of Geomonas sp. Red330.</title>
        <authorList>
            <person name="Itoh H."/>
            <person name="Zhenxing X."/>
            <person name="Ushijima N."/>
            <person name="Masuda Y."/>
            <person name="Shiratori Y."/>
            <person name="Senoo K."/>
        </authorList>
    </citation>
    <scope>NUCLEOTIDE SEQUENCE [LARGE SCALE GENOMIC DNA]</scope>
    <source>
        <strain evidence="3">Red330</strain>
    </source>
</reference>
<keyword evidence="3" id="KW-1185">Reference proteome</keyword>
<evidence type="ECO:0000313" key="2">
    <source>
        <dbReference type="EMBL" id="GFO59702.1"/>
    </source>
</evidence>
<evidence type="ECO:0000313" key="3">
    <source>
        <dbReference type="Proteomes" id="UP000556026"/>
    </source>
</evidence>
<dbReference type="EMBL" id="BLXX01000005">
    <property type="protein sequence ID" value="GFO59702.1"/>
    <property type="molecule type" value="Genomic_DNA"/>
</dbReference>
<protein>
    <submittedName>
        <fullName evidence="2">Uncharacterized protein</fullName>
    </submittedName>
</protein>
<evidence type="ECO:0000256" key="1">
    <source>
        <dbReference type="SAM" id="MobiDB-lite"/>
    </source>
</evidence>
<proteinExistence type="predicted"/>
<dbReference type="Proteomes" id="UP000556026">
    <property type="component" value="Unassembled WGS sequence"/>
</dbReference>
<name>A0A6V8MIA0_9BACT</name>
<feature type="region of interest" description="Disordered" evidence="1">
    <location>
        <begin position="88"/>
        <end position="109"/>
    </location>
</feature>
<gene>
    <name evidence="2" type="ORF">GMST_20270</name>
</gene>
<comment type="caution">
    <text evidence="2">The sequence shown here is derived from an EMBL/GenBank/DDBJ whole genome shotgun (WGS) entry which is preliminary data.</text>
</comment>